<dbReference type="EMBL" id="CP130953">
    <property type="protein sequence ID" value="WLF44572.1"/>
    <property type="molecule type" value="Genomic_DNA"/>
</dbReference>
<name>A0AAX3Y8Z7_RHOOP</name>
<evidence type="ECO:0000313" key="2">
    <source>
        <dbReference type="EMBL" id="WLF44572.1"/>
    </source>
</evidence>
<dbReference type="RefSeq" id="WP_269592796.1">
    <property type="nucleotide sequence ID" value="NZ_CP130953.1"/>
</dbReference>
<gene>
    <name evidence="1" type="ORF">O4328_41610</name>
    <name evidence="2" type="ORF">Q5707_21725</name>
</gene>
<protein>
    <submittedName>
        <fullName evidence="2">Uncharacterized protein</fullName>
    </submittedName>
</protein>
<sequence length="110" mass="12385">MYESTFELVDRFAAALPRSEELAQPVESIVLQLTARVARLGRIAQRMEAHSSNNTLEFLHGVRGELKATEAELLHWRVVLARLKGSEVPIDPEPVPKGEWVAETPRQVDE</sequence>
<evidence type="ECO:0000313" key="3">
    <source>
        <dbReference type="Proteomes" id="UP001066327"/>
    </source>
</evidence>
<evidence type="ECO:0000313" key="1">
    <source>
        <dbReference type="EMBL" id="MCZ4590057.1"/>
    </source>
</evidence>
<organism evidence="2 4">
    <name type="scientific">Rhodococcus opacus</name>
    <name type="common">Nocardia opaca</name>
    <dbReference type="NCBI Taxonomy" id="37919"/>
    <lineage>
        <taxon>Bacteria</taxon>
        <taxon>Bacillati</taxon>
        <taxon>Actinomycetota</taxon>
        <taxon>Actinomycetes</taxon>
        <taxon>Mycobacteriales</taxon>
        <taxon>Nocardiaceae</taxon>
        <taxon>Rhodococcus</taxon>
    </lineage>
</organism>
<dbReference type="EMBL" id="JAPWIS010000040">
    <property type="protein sequence ID" value="MCZ4590057.1"/>
    <property type="molecule type" value="Genomic_DNA"/>
</dbReference>
<evidence type="ECO:0000313" key="4">
    <source>
        <dbReference type="Proteomes" id="UP001231166"/>
    </source>
</evidence>
<accession>A0AAX3Y8Z7</accession>
<reference evidence="1" key="1">
    <citation type="submission" date="2022-12" db="EMBL/GenBank/DDBJ databases">
        <authorList>
            <person name="Krivoruchko A.V."/>
            <person name="Elkin A."/>
        </authorList>
    </citation>
    <scope>NUCLEOTIDE SEQUENCE</scope>
    <source>
        <strain evidence="1">IEGM 249</strain>
    </source>
</reference>
<dbReference type="Proteomes" id="UP001231166">
    <property type="component" value="Chromosome"/>
</dbReference>
<dbReference type="AlphaFoldDB" id="A0AAX3Y8Z7"/>
<reference evidence="2" key="2">
    <citation type="submission" date="2023-07" db="EMBL/GenBank/DDBJ databases">
        <title>Genomic analysis of Rhodococcus opacus VOC-14 with glycol ethers degradation activity.</title>
        <authorList>
            <person name="Narkevich D.A."/>
            <person name="Hlushen A.M."/>
            <person name="Akhremchuk A.E."/>
            <person name="Sikolenko M.A."/>
            <person name="Valentovich L.N."/>
        </authorList>
    </citation>
    <scope>NUCLEOTIDE SEQUENCE</scope>
    <source>
        <strain evidence="2">VOC-14</strain>
    </source>
</reference>
<proteinExistence type="predicted"/>
<keyword evidence="3" id="KW-1185">Reference proteome</keyword>
<dbReference type="Proteomes" id="UP001066327">
    <property type="component" value="Unassembled WGS sequence"/>
</dbReference>